<dbReference type="InParanoid" id="H3CLA9"/>
<dbReference type="PROSITE" id="PS51011">
    <property type="entry name" value="ARID"/>
    <property type="match status" value="1"/>
</dbReference>
<evidence type="ECO:0000256" key="2">
    <source>
        <dbReference type="ARBA" id="ARBA00023015"/>
    </source>
</evidence>
<reference evidence="9" key="3">
    <citation type="submission" date="2025-09" db="UniProtKB">
        <authorList>
            <consortium name="Ensembl"/>
        </authorList>
    </citation>
    <scope>IDENTIFICATION</scope>
</reference>
<dbReference type="STRING" id="99883.ENSTNIP00000009038"/>
<dbReference type="Ensembl" id="ENSTNIT00000009209.1">
    <property type="protein sequence ID" value="ENSTNIP00000009038.1"/>
    <property type="gene ID" value="ENSTNIG00000006278.1"/>
</dbReference>
<evidence type="ECO:0000256" key="5">
    <source>
        <dbReference type="ARBA" id="ARBA00023163"/>
    </source>
</evidence>
<dbReference type="Gene3D" id="1.10.150.60">
    <property type="entry name" value="ARID DNA-binding domain"/>
    <property type="match status" value="1"/>
</dbReference>
<evidence type="ECO:0000256" key="1">
    <source>
        <dbReference type="ARBA" id="ARBA00004123"/>
    </source>
</evidence>
<evidence type="ECO:0000313" key="10">
    <source>
        <dbReference type="Proteomes" id="UP000007303"/>
    </source>
</evidence>
<dbReference type="AlphaFoldDB" id="H3CLA9"/>
<protein>
    <recommendedName>
        <fullName evidence="8">ARID domain-containing protein</fullName>
    </recommendedName>
</protein>
<dbReference type="InterPro" id="IPR001606">
    <property type="entry name" value="ARID_dom"/>
</dbReference>
<dbReference type="SUPFAM" id="SSF46774">
    <property type="entry name" value="ARID-like"/>
    <property type="match status" value="1"/>
</dbReference>
<organism evidence="9 10">
    <name type="scientific">Tetraodon nigroviridis</name>
    <name type="common">Spotted green pufferfish</name>
    <name type="synonym">Chelonodon nigroviridis</name>
    <dbReference type="NCBI Taxonomy" id="99883"/>
    <lineage>
        <taxon>Eukaryota</taxon>
        <taxon>Metazoa</taxon>
        <taxon>Chordata</taxon>
        <taxon>Craniata</taxon>
        <taxon>Vertebrata</taxon>
        <taxon>Euteleostomi</taxon>
        <taxon>Actinopterygii</taxon>
        <taxon>Neopterygii</taxon>
        <taxon>Teleostei</taxon>
        <taxon>Neoteleostei</taxon>
        <taxon>Acanthomorphata</taxon>
        <taxon>Eupercaria</taxon>
        <taxon>Tetraodontiformes</taxon>
        <taxon>Tetradontoidea</taxon>
        <taxon>Tetraodontidae</taxon>
        <taxon>Tetraodon</taxon>
    </lineage>
</organism>
<evidence type="ECO:0000256" key="7">
    <source>
        <dbReference type="SAM" id="MobiDB-lite"/>
    </source>
</evidence>
<keyword evidence="2" id="KW-0805">Transcription regulation</keyword>
<name>H3CLA9_TETNG</name>
<proteinExistence type="predicted"/>
<dbReference type="CDD" id="cd16869">
    <property type="entry name" value="ARID_ARID5"/>
    <property type="match status" value="1"/>
</dbReference>
<dbReference type="PANTHER" id="PTHR13964">
    <property type="entry name" value="RBP-RELATED"/>
    <property type="match status" value="1"/>
</dbReference>
<dbReference type="GO" id="GO:0005634">
    <property type="term" value="C:nucleus"/>
    <property type="evidence" value="ECO:0007669"/>
    <property type="project" value="UniProtKB-SubCell"/>
</dbReference>
<evidence type="ECO:0000313" key="9">
    <source>
        <dbReference type="Ensembl" id="ENSTNIP00000009038.1"/>
    </source>
</evidence>
<feature type="region of interest" description="Disordered" evidence="7">
    <location>
        <begin position="120"/>
        <end position="160"/>
    </location>
</feature>
<feature type="domain" description="ARID" evidence="8">
    <location>
        <begin position="29"/>
        <end position="121"/>
    </location>
</feature>
<evidence type="ECO:0000256" key="4">
    <source>
        <dbReference type="ARBA" id="ARBA00023159"/>
    </source>
</evidence>
<dbReference type="InterPro" id="IPR051232">
    <property type="entry name" value="ARID/SWI1_ChromRemod"/>
</dbReference>
<dbReference type="SMART" id="SM00501">
    <property type="entry name" value="BRIGHT"/>
    <property type="match status" value="1"/>
</dbReference>
<keyword evidence="5" id="KW-0804">Transcription</keyword>
<dbReference type="GO" id="GO:0000976">
    <property type="term" value="F:transcription cis-regulatory region binding"/>
    <property type="evidence" value="ECO:0007669"/>
    <property type="project" value="TreeGrafter"/>
</dbReference>
<comment type="subcellular location">
    <subcellularLocation>
        <location evidence="1">Nucleus</location>
    </subcellularLocation>
</comment>
<keyword evidence="3" id="KW-0238">DNA-binding</keyword>
<dbReference type="OMA" id="DSEMCAQ"/>
<dbReference type="SMART" id="SM01014">
    <property type="entry name" value="ARID"/>
    <property type="match status" value="1"/>
</dbReference>
<dbReference type="HOGENOM" id="CLU_1503032_0_0_1"/>
<accession>H3CLA9</accession>
<dbReference type="GeneTree" id="ENSGT00940000163584"/>
<dbReference type="PANTHER" id="PTHR13964:SF25">
    <property type="entry name" value="AT-RICH INTERACTIVE DOMAIN-CONTAINING PROTEIN 5A"/>
    <property type="match status" value="1"/>
</dbReference>
<evidence type="ECO:0000256" key="3">
    <source>
        <dbReference type="ARBA" id="ARBA00023125"/>
    </source>
</evidence>
<feature type="compositionally biased region" description="Basic and acidic residues" evidence="7">
    <location>
        <begin position="139"/>
        <end position="148"/>
    </location>
</feature>
<keyword evidence="4" id="KW-0010">Activator</keyword>
<reference evidence="9" key="2">
    <citation type="submission" date="2025-08" db="UniProtKB">
        <authorList>
            <consortium name="Ensembl"/>
        </authorList>
    </citation>
    <scope>IDENTIFICATION</scope>
</reference>
<dbReference type="Proteomes" id="UP000007303">
    <property type="component" value="Unassembled WGS sequence"/>
</dbReference>
<keyword evidence="10" id="KW-1185">Reference proteome</keyword>
<evidence type="ECO:0000259" key="8">
    <source>
        <dbReference type="PROSITE" id="PS51011"/>
    </source>
</evidence>
<evidence type="ECO:0000256" key="6">
    <source>
        <dbReference type="ARBA" id="ARBA00023242"/>
    </source>
</evidence>
<dbReference type="InterPro" id="IPR036431">
    <property type="entry name" value="ARID_dom_sf"/>
</dbReference>
<keyword evidence="6" id="KW-0539">Nucleus</keyword>
<reference evidence="10" key="1">
    <citation type="journal article" date="2004" name="Nature">
        <title>Genome duplication in the teleost fish Tetraodon nigroviridis reveals the early vertebrate proto-karyotype.</title>
        <authorList>
            <person name="Jaillon O."/>
            <person name="Aury J.-M."/>
            <person name="Brunet F."/>
            <person name="Petit J.-L."/>
            <person name="Stange-Thomann N."/>
            <person name="Mauceli E."/>
            <person name="Bouneau L."/>
            <person name="Fischer C."/>
            <person name="Ozouf-Costaz C."/>
            <person name="Bernot A."/>
            <person name="Nicaud S."/>
            <person name="Jaffe D."/>
            <person name="Fisher S."/>
            <person name="Lutfalla G."/>
            <person name="Dossat C."/>
            <person name="Segurens B."/>
            <person name="Dasilva C."/>
            <person name="Salanoubat M."/>
            <person name="Levy M."/>
            <person name="Boudet N."/>
            <person name="Castellano S."/>
            <person name="Anthouard V."/>
            <person name="Jubin C."/>
            <person name="Castelli V."/>
            <person name="Katinka M."/>
            <person name="Vacherie B."/>
            <person name="Biemont C."/>
            <person name="Skalli Z."/>
            <person name="Cattolico L."/>
            <person name="Poulain J."/>
            <person name="De Berardinis V."/>
            <person name="Cruaud C."/>
            <person name="Duprat S."/>
            <person name="Brottier P."/>
            <person name="Coutanceau J.-P."/>
            <person name="Gouzy J."/>
            <person name="Parra G."/>
            <person name="Lardier G."/>
            <person name="Chapple C."/>
            <person name="McKernan K.J."/>
            <person name="McEwan P."/>
            <person name="Bosak S."/>
            <person name="Kellis M."/>
            <person name="Volff J.-N."/>
            <person name="Guigo R."/>
            <person name="Zody M.C."/>
            <person name="Mesirov J."/>
            <person name="Lindblad-Toh K."/>
            <person name="Birren B."/>
            <person name="Nusbaum C."/>
            <person name="Kahn D."/>
            <person name="Robinson-Rechavi M."/>
            <person name="Laudet V."/>
            <person name="Schachter V."/>
            <person name="Quetier F."/>
            <person name="Saurin W."/>
            <person name="Scarpelli C."/>
            <person name="Wincker P."/>
            <person name="Lander E.S."/>
            <person name="Weissenbach J."/>
            <person name="Roest Crollius H."/>
        </authorList>
    </citation>
    <scope>NUCLEOTIDE SEQUENCE [LARGE SCALE GENOMIC DNA]</scope>
</reference>
<dbReference type="FunFam" id="1.10.150.60:FF:000004">
    <property type="entry name" value="AT-rich interactive domain-containing protein 5B"/>
    <property type="match status" value="1"/>
</dbReference>
<sequence>MCASQASAVIEIRDSTTECEEETSSDGVQMEEKAFVSSLHAFMKDRGSPIERIPHLGFKQINLWMIYNTVEKLGGYDSVTARRLWKKVYDELGGSPGSTSAATCTRKHYEKLVLPFERHIKGEDDRPLPTSKPRKPYKRNLDSKVQKAEKKRKRMQLEREMDSEVACLKCEGHSELDRG</sequence>
<dbReference type="GO" id="GO:0006357">
    <property type="term" value="P:regulation of transcription by RNA polymerase II"/>
    <property type="evidence" value="ECO:0007669"/>
    <property type="project" value="TreeGrafter"/>
</dbReference>
<dbReference type="Pfam" id="PF01388">
    <property type="entry name" value="ARID"/>
    <property type="match status" value="1"/>
</dbReference>